<dbReference type="InterPro" id="IPR004552">
    <property type="entry name" value="AGP_acyltrans"/>
</dbReference>
<keyword evidence="6" id="KW-0812">Transmembrane</keyword>
<evidence type="ECO:0000313" key="9">
    <source>
        <dbReference type="EMBL" id="AYO44209.1"/>
    </source>
</evidence>
<feature type="transmembrane region" description="Helical" evidence="6">
    <location>
        <begin position="36"/>
        <end position="55"/>
    </location>
</feature>
<dbReference type="EC" id="2.3.1.51" evidence="4"/>
<feature type="signal peptide" evidence="7">
    <location>
        <begin position="1"/>
        <end position="24"/>
    </location>
</feature>
<reference evidence="9 10" key="1">
    <citation type="submission" date="2018-10" db="EMBL/GenBank/DDBJ databases">
        <title>Complete genome sequence of Malassezia restricta CBS 7877.</title>
        <authorList>
            <person name="Morand S.C."/>
            <person name="Bertignac M."/>
            <person name="Iltis A."/>
            <person name="Kolder I."/>
            <person name="Pirovano W."/>
            <person name="Jourdain R."/>
            <person name="Clavaud C."/>
        </authorList>
    </citation>
    <scope>NUCLEOTIDE SEQUENCE [LARGE SCALE GENOMIC DNA]</scope>
    <source>
        <strain evidence="9 10">CBS 7877</strain>
    </source>
</reference>
<comment type="domain">
    <text evidence="4">The HXXXXD motif is essential for acyltransferase activity and may constitute the binding site for the phosphate moiety of the glycerol-3-phosphate.</text>
</comment>
<dbReference type="SMART" id="SM00563">
    <property type="entry name" value="PlsC"/>
    <property type="match status" value="1"/>
</dbReference>
<evidence type="ECO:0000256" key="5">
    <source>
        <dbReference type="SAM" id="MobiDB-lite"/>
    </source>
</evidence>
<proteinExistence type="inferred from homology"/>
<dbReference type="AlphaFoldDB" id="A0A3G2SAG3"/>
<organism evidence="9 10">
    <name type="scientific">Malassezia restricta (strain ATCC 96810 / NBRC 103918 / CBS 7877)</name>
    <name type="common">Seborrheic dermatitis infection agent</name>
    <dbReference type="NCBI Taxonomy" id="425264"/>
    <lineage>
        <taxon>Eukaryota</taxon>
        <taxon>Fungi</taxon>
        <taxon>Dikarya</taxon>
        <taxon>Basidiomycota</taxon>
        <taxon>Ustilaginomycotina</taxon>
        <taxon>Malasseziomycetes</taxon>
        <taxon>Malasseziales</taxon>
        <taxon>Malasseziaceae</taxon>
        <taxon>Malassezia</taxon>
    </lineage>
</organism>
<dbReference type="OrthoDB" id="202234at2759"/>
<keyword evidence="7" id="KW-0732">Signal</keyword>
<keyword evidence="4" id="KW-0594">Phospholipid biosynthesis</keyword>
<keyword evidence="4" id="KW-1208">Phospholipid metabolism</keyword>
<dbReference type="GO" id="GO:0003841">
    <property type="term" value="F:1-acylglycerol-3-phosphate O-acyltransferase activity"/>
    <property type="evidence" value="ECO:0007669"/>
    <property type="project" value="UniProtKB-UniRule"/>
</dbReference>
<protein>
    <recommendedName>
        <fullName evidence="4">1-acyl-sn-glycerol-3-phosphate acyltransferase</fullName>
        <ecNumber evidence="4">2.3.1.51</ecNumber>
    </recommendedName>
</protein>
<sequence>MGRIFRGIASFSTLSFLLLVLASARSRKMRYHLNAMLYVFGACVCSSIGMVYAIFSSFIPGKRLHTNFVVARSFFYFTRPLIGLDVTIENEHYLQNRPAIMVGNHQSMVDTVYLGRMFPTSSIILGKKELLYVPFLGQFMWLGGNVFVDRKNRASAIKTMDSIGAYMRKNNLMMFIYPEGTRSHLATPDLLPFKKGAFHLAVQTQLPIIPVVCENYYRLYDSKTRFEGGRLRVAVLPPIETKGLTEQDVGPLSENVRKVMLDQLVAFDRELDQRDVDMTMHPSPTSQKPRLYGLAGLAARLIGTGNQTSYKRSLDKIAQNQKVSKGPAPSDYGLVSEGSHAKTA</sequence>
<keyword evidence="4" id="KW-0444">Lipid biosynthesis</keyword>
<keyword evidence="4" id="KW-0443">Lipid metabolism</keyword>
<comment type="similarity">
    <text evidence="1 4">Belongs to the 1-acyl-sn-glycerol-3-phosphate acyltransferase family.</text>
</comment>
<comment type="catalytic activity">
    <reaction evidence="4">
        <text>a 1-acyl-sn-glycero-3-phosphate + an acyl-CoA = a 1,2-diacyl-sn-glycero-3-phosphate + CoA</text>
        <dbReference type="Rhea" id="RHEA:19709"/>
        <dbReference type="ChEBI" id="CHEBI:57287"/>
        <dbReference type="ChEBI" id="CHEBI:57970"/>
        <dbReference type="ChEBI" id="CHEBI:58342"/>
        <dbReference type="ChEBI" id="CHEBI:58608"/>
        <dbReference type="EC" id="2.3.1.51"/>
    </reaction>
</comment>
<feature type="region of interest" description="Disordered" evidence="5">
    <location>
        <begin position="320"/>
        <end position="344"/>
    </location>
</feature>
<dbReference type="SUPFAM" id="SSF69593">
    <property type="entry name" value="Glycerol-3-phosphate (1)-acyltransferase"/>
    <property type="match status" value="1"/>
</dbReference>
<dbReference type="GO" id="GO:0006654">
    <property type="term" value="P:phosphatidic acid biosynthetic process"/>
    <property type="evidence" value="ECO:0007669"/>
    <property type="project" value="TreeGrafter"/>
</dbReference>
<feature type="chain" id="PRO_5017958467" description="1-acyl-sn-glycerol-3-phosphate acyltransferase" evidence="7">
    <location>
        <begin position="25"/>
        <end position="344"/>
    </location>
</feature>
<gene>
    <name evidence="9" type="primary">SLC1</name>
    <name evidence="9" type="ORF">DNF11_3259</name>
</gene>
<dbReference type="GO" id="GO:0016020">
    <property type="term" value="C:membrane"/>
    <property type="evidence" value="ECO:0007669"/>
    <property type="project" value="InterPro"/>
</dbReference>
<evidence type="ECO:0000259" key="8">
    <source>
        <dbReference type="SMART" id="SM00563"/>
    </source>
</evidence>
<dbReference type="PANTHER" id="PTHR10434:SF11">
    <property type="entry name" value="1-ACYL-SN-GLYCEROL-3-PHOSPHATE ACYLTRANSFERASE"/>
    <property type="match status" value="1"/>
</dbReference>
<dbReference type="PANTHER" id="PTHR10434">
    <property type="entry name" value="1-ACYL-SN-GLYCEROL-3-PHOSPHATE ACYLTRANSFERASE"/>
    <property type="match status" value="1"/>
</dbReference>
<keyword evidence="3 4" id="KW-0012">Acyltransferase</keyword>
<dbReference type="Proteomes" id="UP000269793">
    <property type="component" value="Chromosome VI"/>
</dbReference>
<dbReference type="Pfam" id="PF01553">
    <property type="entry name" value="Acyltransferase"/>
    <property type="match status" value="1"/>
</dbReference>
<evidence type="ECO:0000256" key="7">
    <source>
        <dbReference type="SAM" id="SignalP"/>
    </source>
</evidence>
<evidence type="ECO:0000256" key="2">
    <source>
        <dbReference type="ARBA" id="ARBA00022679"/>
    </source>
</evidence>
<feature type="domain" description="Phospholipid/glycerol acyltransferase" evidence="8">
    <location>
        <begin position="99"/>
        <end position="216"/>
    </location>
</feature>
<evidence type="ECO:0000313" key="10">
    <source>
        <dbReference type="Proteomes" id="UP000269793"/>
    </source>
</evidence>
<keyword evidence="6" id="KW-0472">Membrane</keyword>
<dbReference type="NCBIfam" id="TIGR00530">
    <property type="entry name" value="AGP_acyltrn"/>
    <property type="match status" value="1"/>
</dbReference>
<name>A0A3G2SAG3_MALR7</name>
<dbReference type="InterPro" id="IPR002123">
    <property type="entry name" value="Plipid/glycerol_acylTrfase"/>
</dbReference>
<dbReference type="CDD" id="cd07989">
    <property type="entry name" value="LPLAT_AGPAT-like"/>
    <property type="match status" value="1"/>
</dbReference>
<dbReference type="VEuPathDB" id="FungiDB:DNF11_3259"/>
<dbReference type="STRING" id="425264.A0A3G2SAG3"/>
<evidence type="ECO:0000256" key="3">
    <source>
        <dbReference type="ARBA" id="ARBA00023315"/>
    </source>
</evidence>
<keyword evidence="6" id="KW-1133">Transmembrane helix</keyword>
<dbReference type="GO" id="GO:0005783">
    <property type="term" value="C:endoplasmic reticulum"/>
    <property type="evidence" value="ECO:0007669"/>
    <property type="project" value="TreeGrafter"/>
</dbReference>
<accession>A0A3G2SAG3</accession>
<evidence type="ECO:0000256" key="4">
    <source>
        <dbReference type="RuleBase" id="RU361267"/>
    </source>
</evidence>
<dbReference type="EMBL" id="CP033153">
    <property type="protein sequence ID" value="AYO44209.1"/>
    <property type="molecule type" value="Genomic_DNA"/>
</dbReference>
<evidence type="ECO:0000256" key="1">
    <source>
        <dbReference type="ARBA" id="ARBA00008655"/>
    </source>
</evidence>
<evidence type="ECO:0000256" key="6">
    <source>
        <dbReference type="SAM" id="Phobius"/>
    </source>
</evidence>
<keyword evidence="10" id="KW-1185">Reference proteome</keyword>
<keyword evidence="2 4" id="KW-0808">Transferase</keyword>